<dbReference type="SMART" id="SM00418">
    <property type="entry name" value="HTH_ARSR"/>
    <property type="match status" value="1"/>
</dbReference>
<dbReference type="CDD" id="cd00090">
    <property type="entry name" value="HTH_ARSR"/>
    <property type="match status" value="1"/>
</dbReference>
<proteinExistence type="predicted"/>
<accession>A0A927QZ96</accession>
<protein>
    <submittedName>
        <fullName evidence="6">DNA-binding transcriptional ArsR family regulator</fullName>
    </submittedName>
</protein>
<keyword evidence="2 6" id="KW-0238">DNA-binding</keyword>
<evidence type="ECO:0000256" key="4">
    <source>
        <dbReference type="SAM" id="MobiDB-lite"/>
    </source>
</evidence>
<evidence type="ECO:0000259" key="5">
    <source>
        <dbReference type="PROSITE" id="PS50987"/>
    </source>
</evidence>
<dbReference type="Proteomes" id="UP000649753">
    <property type="component" value="Unassembled WGS sequence"/>
</dbReference>
<dbReference type="InterPro" id="IPR001845">
    <property type="entry name" value="HTH_ArsR_DNA-bd_dom"/>
</dbReference>
<dbReference type="Pfam" id="PF01022">
    <property type="entry name" value="HTH_5"/>
    <property type="match status" value="1"/>
</dbReference>
<dbReference type="Gene3D" id="1.10.10.10">
    <property type="entry name" value="Winged helix-like DNA-binding domain superfamily/Winged helix DNA-binding domain"/>
    <property type="match status" value="1"/>
</dbReference>
<dbReference type="SUPFAM" id="SSF46785">
    <property type="entry name" value="Winged helix' DNA-binding domain"/>
    <property type="match status" value="1"/>
</dbReference>
<dbReference type="InterPro" id="IPR036388">
    <property type="entry name" value="WH-like_DNA-bd_sf"/>
</dbReference>
<dbReference type="RefSeq" id="WP_192769479.1">
    <property type="nucleotide sequence ID" value="NZ_JADBEB010000001.1"/>
</dbReference>
<dbReference type="InterPro" id="IPR036390">
    <property type="entry name" value="WH_DNA-bd_sf"/>
</dbReference>
<dbReference type="PRINTS" id="PR00778">
    <property type="entry name" value="HTHARSR"/>
</dbReference>
<keyword evidence="7" id="KW-1185">Reference proteome</keyword>
<evidence type="ECO:0000256" key="2">
    <source>
        <dbReference type="ARBA" id="ARBA00023125"/>
    </source>
</evidence>
<dbReference type="GO" id="GO:0003677">
    <property type="term" value="F:DNA binding"/>
    <property type="evidence" value="ECO:0007669"/>
    <property type="project" value="UniProtKB-KW"/>
</dbReference>
<evidence type="ECO:0000313" key="6">
    <source>
        <dbReference type="EMBL" id="MBE1490140.1"/>
    </source>
</evidence>
<evidence type="ECO:0000313" key="7">
    <source>
        <dbReference type="Proteomes" id="UP000649753"/>
    </source>
</evidence>
<dbReference type="PANTHER" id="PTHR33154">
    <property type="entry name" value="TRANSCRIPTIONAL REGULATOR, ARSR FAMILY"/>
    <property type="match status" value="1"/>
</dbReference>
<evidence type="ECO:0000256" key="1">
    <source>
        <dbReference type="ARBA" id="ARBA00023015"/>
    </source>
</evidence>
<dbReference type="InterPro" id="IPR051081">
    <property type="entry name" value="HTH_MetalResp_TranReg"/>
</dbReference>
<keyword evidence="3" id="KW-0804">Transcription</keyword>
<evidence type="ECO:0000256" key="3">
    <source>
        <dbReference type="ARBA" id="ARBA00023163"/>
    </source>
</evidence>
<reference evidence="6" key="1">
    <citation type="submission" date="2020-10" db="EMBL/GenBank/DDBJ databases">
        <title>Sequencing the genomes of 1000 actinobacteria strains.</title>
        <authorList>
            <person name="Klenk H.-P."/>
        </authorList>
    </citation>
    <scope>NUCLEOTIDE SEQUENCE</scope>
    <source>
        <strain evidence="6">DSM 46832</strain>
    </source>
</reference>
<comment type="caution">
    <text evidence="6">The sequence shown here is derived from an EMBL/GenBank/DDBJ whole genome shotgun (WGS) entry which is preliminary data.</text>
</comment>
<keyword evidence="1" id="KW-0805">Transcription regulation</keyword>
<dbReference type="EMBL" id="JADBEB010000001">
    <property type="protein sequence ID" value="MBE1490140.1"/>
    <property type="molecule type" value="Genomic_DNA"/>
</dbReference>
<feature type="compositionally biased region" description="Polar residues" evidence="4">
    <location>
        <begin position="97"/>
        <end position="107"/>
    </location>
</feature>
<gene>
    <name evidence="6" type="ORF">H4W31_005778</name>
</gene>
<sequence length="140" mass="15773">MATPFEVLAEPTRRRILDLLRERPRSVGELTEQLGLTQPGTSKHLRVLREAGLVRVRPDAQRRWYELCPEPLAELDAWLAPYRWMWAGRLDALEQHLNTMPSGSDSSAARDDPSVPGPPRPADGDGADPGRRGRTRSEDR</sequence>
<dbReference type="AlphaFoldDB" id="A0A927QZ96"/>
<dbReference type="NCBIfam" id="NF033788">
    <property type="entry name" value="HTH_metalloreg"/>
    <property type="match status" value="1"/>
</dbReference>
<organism evidence="6 7">
    <name type="scientific">Plantactinospora soyae</name>
    <dbReference type="NCBI Taxonomy" id="1544732"/>
    <lineage>
        <taxon>Bacteria</taxon>
        <taxon>Bacillati</taxon>
        <taxon>Actinomycetota</taxon>
        <taxon>Actinomycetes</taxon>
        <taxon>Micromonosporales</taxon>
        <taxon>Micromonosporaceae</taxon>
        <taxon>Plantactinospora</taxon>
    </lineage>
</organism>
<feature type="domain" description="HTH arsR-type" evidence="5">
    <location>
        <begin position="1"/>
        <end position="87"/>
    </location>
</feature>
<dbReference type="GO" id="GO:0003700">
    <property type="term" value="F:DNA-binding transcription factor activity"/>
    <property type="evidence" value="ECO:0007669"/>
    <property type="project" value="InterPro"/>
</dbReference>
<dbReference type="InterPro" id="IPR011991">
    <property type="entry name" value="ArsR-like_HTH"/>
</dbReference>
<feature type="region of interest" description="Disordered" evidence="4">
    <location>
        <begin position="97"/>
        <end position="140"/>
    </location>
</feature>
<dbReference type="PANTHER" id="PTHR33154:SF33">
    <property type="entry name" value="TRANSCRIPTIONAL REPRESSOR SDPR"/>
    <property type="match status" value="1"/>
</dbReference>
<dbReference type="PROSITE" id="PS50987">
    <property type="entry name" value="HTH_ARSR_2"/>
    <property type="match status" value="1"/>
</dbReference>
<name>A0A927QZ96_9ACTN</name>
<feature type="compositionally biased region" description="Basic and acidic residues" evidence="4">
    <location>
        <begin position="128"/>
        <end position="140"/>
    </location>
</feature>